<protein>
    <recommendedName>
        <fullName evidence="2">Insulin receptor substrate 1</fullName>
    </recommendedName>
    <alternativeName>
        <fullName evidence="8">Protein chico</fullName>
    </alternativeName>
</protein>
<feature type="domain" description="PH" evidence="11">
    <location>
        <begin position="1"/>
        <end position="89"/>
    </location>
</feature>
<evidence type="ECO:0000256" key="3">
    <source>
        <dbReference type="ARBA" id="ARBA00022553"/>
    </source>
</evidence>
<feature type="compositionally biased region" description="Low complexity" evidence="10">
    <location>
        <begin position="718"/>
        <end position="736"/>
    </location>
</feature>
<dbReference type="InterPro" id="IPR001849">
    <property type="entry name" value="PH_domain"/>
</dbReference>
<evidence type="ECO:0000313" key="14">
    <source>
        <dbReference type="Proteomes" id="UP001519460"/>
    </source>
</evidence>
<feature type="region of interest" description="Disordered" evidence="10">
    <location>
        <begin position="444"/>
        <end position="475"/>
    </location>
</feature>
<dbReference type="InterPro" id="IPR039011">
    <property type="entry name" value="IRS"/>
</dbReference>
<evidence type="ECO:0000313" key="13">
    <source>
        <dbReference type="EMBL" id="KAK7502859.1"/>
    </source>
</evidence>
<reference evidence="13 14" key="1">
    <citation type="journal article" date="2023" name="Sci. Data">
        <title>Genome assembly of the Korean intertidal mud-creeper Batillaria attramentaria.</title>
        <authorList>
            <person name="Patra A.K."/>
            <person name="Ho P.T."/>
            <person name="Jun S."/>
            <person name="Lee S.J."/>
            <person name="Kim Y."/>
            <person name="Won Y.J."/>
        </authorList>
    </citation>
    <scope>NUCLEOTIDE SEQUENCE [LARGE SCALE GENOMIC DNA]</scope>
    <source>
        <strain evidence="13">Wonlab-2016</strain>
    </source>
</reference>
<dbReference type="EMBL" id="JACVVK020000023">
    <property type="protein sequence ID" value="KAK7502859.1"/>
    <property type="molecule type" value="Genomic_DNA"/>
</dbReference>
<evidence type="ECO:0000256" key="4">
    <source>
        <dbReference type="ARBA" id="ARBA00022604"/>
    </source>
</evidence>
<dbReference type="InterPro" id="IPR002404">
    <property type="entry name" value="IRS_PTB"/>
</dbReference>
<dbReference type="CDD" id="cd01257">
    <property type="entry name" value="PH_IRS"/>
    <property type="match status" value="1"/>
</dbReference>
<dbReference type="PROSITE" id="PS51064">
    <property type="entry name" value="IRS_PTB"/>
    <property type="match status" value="1"/>
</dbReference>
<evidence type="ECO:0000256" key="2">
    <source>
        <dbReference type="ARBA" id="ARBA00015710"/>
    </source>
</evidence>
<evidence type="ECO:0000256" key="6">
    <source>
        <dbReference type="ARBA" id="ARBA00022782"/>
    </source>
</evidence>
<dbReference type="SMART" id="SM00310">
    <property type="entry name" value="PTBI"/>
    <property type="match status" value="1"/>
</dbReference>
<feature type="compositionally biased region" description="Low complexity" evidence="10">
    <location>
        <begin position="373"/>
        <end position="382"/>
    </location>
</feature>
<dbReference type="PROSITE" id="PS50003">
    <property type="entry name" value="PH_DOMAIN"/>
    <property type="match status" value="1"/>
</dbReference>
<keyword evidence="3" id="KW-0597">Phosphoprotein</keyword>
<evidence type="ECO:0000259" key="12">
    <source>
        <dbReference type="PROSITE" id="PS51064"/>
    </source>
</evidence>
<dbReference type="Pfam" id="PF00169">
    <property type="entry name" value="PH"/>
    <property type="match status" value="1"/>
</dbReference>
<feature type="domain" description="IRS-type PTB" evidence="12">
    <location>
        <begin position="148"/>
        <end position="252"/>
    </location>
</feature>
<dbReference type="GO" id="GO:0048477">
    <property type="term" value="P:oogenesis"/>
    <property type="evidence" value="ECO:0007669"/>
    <property type="project" value="UniProtKB-KW"/>
</dbReference>
<dbReference type="PRINTS" id="PR00628">
    <property type="entry name" value="INSULINRSI"/>
</dbReference>
<evidence type="ECO:0000256" key="5">
    <source>
        <dbReference type="ARBA" id="ARBA00022737"/>
    </source>
</evidence>
<name>A0ABD0LTF9_9CAEN</name>
<accession>A0ABD0LTF9</accession>
<feature type="compositionally biased region" description="Polar residues" evidence="10">
    <location>
        <begin position="545"/>
        <end position="556"/>
    </location>
</feature>
<dbReference type="Proteomes" id="UP001519460">
    <property type="component" value="Unassembled WGS sequence"/>
</dbReference>
<keyword evidence="5" id="KW-0677">Repeat</keyword>
<feature type="region of interest" description="Disordered" evidence="10">
    <location>
        <begin position="328"/>
        <end position="382"/>
    </location>
</feature>
<feature type="region of interest" description="Disordered" evidence="10">
    <location>
        <begin position="587"/>
        <end position="619"/>
    </location>
</feature>
<dbReference type="Gene3D" id="2.30.29.30">
    <property type="entry name" value="Pleckstrin-homology domain (PH domain)/Phosphotyrosine-binding domain (PTB)"/>
    <property type="match status" value="2"/>
</dbReference>
<evidence type="ECO:0000256" key="8">
    <source>
        <dbReference type="ARBA" id="ARBA00033282"/>
    </source>
</evidence>
<comment type="subunit">
    <text evidence="1">Bindings to phosphatidylinositol 3-kinase and SHP2.</text>
</comment>
<dbReference type="GO" id="GO:0007165">
    <property type="term" value="P:signal transduction"/>
    <property type="evidence" value="ECO:0007669"/>
    <property type="project" value="UniProtKB-ARBA"/>
</dbReference>
<evidence type="ECO:0000256" key="7">
    <source>
        <dbReference type="ARBA" id="ARBA00022943"/>
    </source>
</evidence>
<evidence type="ECO:0000256" key="1">
    <source>
        <dbReference type="ARBA" id="ARBA00011440"/>
    </source>
</evidence>
<dbReference type="PANTHER" id="PTHR10614">
    <property type="entry name" value="INSULIN RECEPTOR SUBSTRATE"/>
    <property type="match status" value="1"/>
</dbReference>
<feature type="region of interest" description="Disordered" evidence="10">
    <location>
        <begin position="539"/>
        <end position="564"/>
    </location>
</feature>
<dbReference type="AlphaFoldDB" id="A0ABD0LTF9"/>
<comment type="caution">
    <text evidence="13">The sequence shown here is derived from an EMBL/GenBank/DDBJ whole genome shotgun (WGS) entry which is preliminary data.</text>
</comment>
<dbReference type="SUPFAM" id="SSF50729">
    <property type="entry name" value="PH domain-like"/>
    <property type="match status" value="2"/>
</dbReference>
<dbReference type="PANTHER" id="PTHR10614:SF13">
    <property type="entry name" value="INSULIN RECEPTOR SUBSTRATE 1"/>
    <property type="match status" value="1"/>
</dbReference>
<gene>
    <name evidence="13" type="ORF">BaRGS_00005808</name>
</gene>
<evidence type="ECO:0000259" key="11">
    <source>
        <dbReference type="PROSITE" id="PS50003"/>
    </source>
</evidence>
<feature type="compositionally biased region" description="Basic and acidic residues" evidence="10">
    <location>
        <begin position="292"/>
        <end position="301"/>
    </location>
</feature>
<feature type="region of interest" description="Disordered" evidence="10">
    <location>
        <begin position="253"/>
        <end position="306"/>
    </location>
</feature>
<organism evidence="13 14">
    <name type="scientific">Batillaria attramentaria</name>
    <dbReference type="NCBI Taxonomy" id="370345"/>
    <lineage>
        <taxon>Eukaryota</taxon>
        <taxon>Metazoa</taxon>
        <taxon>Spiralia</taxon>
        <taxon>Lophotrochozoa</taxon>
        <taxon>Mollusca</taxon>
        <taxon>Gastropoda</taxon>
        <taxon>Caenogastropoda</taxon>
        <taxon>Sorbeoconcha</taxon>
        <taxon>Cerithioidea</taxon>
        <taxon>Batillariidae</taxon>
        <taxon>Batillaria</taxon>
    </lineage>
</organism>
<feature type="region of interest" description="Disordered" evidence="10">
    <location>
        <begin position="686"/>
        <end position="736"/>
    </location>
</feature>
<dbReference type="InterPro" id="IPR011993">
    <property type="entry name" value="PH-like_dom_sf"/>
</dbReference>
<proteinExistence type="predicted"/>
<dbReference type="Pfam" id="PF02174">
    <property type="entry name" value="IRS"/>
    <property type="match status" value="1"/>
</dbReference>
<keyword evidence="14" id="KW-1185">Reference proteome</keyword>
<feature type="compositionally biased region" description="Low complexity" evidence="10">
    <location>
        <begin position="457"/>
        <end position="470"/>
    </location>
</feature>
<dbReference type="SMART" id="SM01244">
    <property type="entry name" value="IRS"/>
    <property type="match status" value="1"/>
</dbReference>
<comment type="function">
    <text evidence="9">Activates phosphatidylinositol 3-kinase when bound to the regulatory p85 subunit. May mediate the control of various cellular processes by insulin-like peptides. When phosphorylated by the insulin receptor binds specifically to various cellular proteins containing SH2 domains. Involved in control of cell proliferation, cell size, and body and organ growth throughout development. Also has a role in a signaling pathway controlling the physiological response required to endure periods of low nutrient conditions. Insulin/insulin-like growth factor (IGF) signaling pathway has a role in regulating aging and is necessary in the ovary for vitellogenic maturation.</text>
</comment>
<dbReference type="CDD" id="cd01204">
    <property type="entry name" value="PTB_IRS"/>
    <property type="match status" value="1"/>
</dbReference>
<keyword evidence="4" id="KW-0341">Growth regulation</keyword>
<sequence>MKKKFFVLRSTSSSGPARLEYYDSEKKFNAGQLPKRSIHLHTCFNINRKSDGRHKYAIALYTKEECFSVVCEDEKEQENWLTGMLDYQNEYIRDDERCREHYGQTVPSLQPSLSRVNPGRVSQGSSLKVGPRVFTLPQAHCIDLVVPSEHVWQVTVQPKGLGHTKNLRGAYRLCMTRHNICLVKLNSDKPQYVFQLETVRSLAHSENLFRLEVGKIAPTGEGELWMQADDSVTAQNLHETILSYMKNMERRGIESMHSSSTLPRPPEFRNRTSSESHTTGFGDHPMTGGYRLRSDSSDSKASRSSVTADDIMFGDMHAVPFGSIVEDITPLPEEPDFDRQSLPSSPGSFLAGGDLDESDGHPGHQSTYIEMHPGSTTPPSSTNSGYISMAPGSQKDSMHPGIEASSYMPMNPSRSSSSAPIPIHACQDSTPGYMDMSHAPLPPVKEGGSNEGYLPMSPSYSASPSGSSSGHLRPDPVVCLLRDDVTDFSQLPPRTYSLGSRPVKPTTKYQGYMDMTVKKGVSDNGRSCSAPHLITHHPHHGRTGGMSSAVDSTPSASPLSMSLKSDDSDSFMELDFYRPRTASDSYSYRPRASSFGVQQKPVVQGHRPRSSSHGQGTRPVRRYKLMGMDMGRLSHEMLNRTSFNSSSHGSFDSLRVSSSESLRKLSLEVRAKTSQLNNADYIDMGFEKRHTPSPQPGSLTNKPGQNGYVDMTLGARKSSPGHTKTSSRSSSKTNSLEKLQDAEYTNMTLGGGDPHHHDAGTRDSVYMNVEAHEPGPGHRKHESPFRQSPSENARHLYSV</sequence>
<feature type="region of interest" description="Disordered" evidence="10">
    <location>
        <begin position="768"/>
        <end position="799"/>
    </location>
</feature>
<keyword evidence="7" id="KW-0896">Oogenesis</keyword>
<keyword evidence="6" id="KW-0221">Differentiation</keyword>
<evidence type="ECO:0000256" key="9">
    <source>
        <dbReference type="ARBA" id="ARBA00046145"/>
    </source>
</evidence>
<evidence type="ECO:0000256" key="10">
    <source>
        <dbReference type="SAM" id="MobiDB-lite"/>
    </source>
</evidence>